<organism evidence="7 8">
    <name type="scientific">Ridgeia piscesae</name>
    <name type="common">Tubeworm</name>
    <dbReference type="NCBI Taxonomy" id="27915"/>
    <lineage>
        <taxon>Eukaryota</taxon>
        <taxon>Metazoa</taxon>
        <taxon>Spiralia</taxon>
        <taxon>Lophotrochozoa</taxon>
        <taxon>Annelida</taxon>
        <taxon>Polychaeta</taxon>
        <taxon>Sedentaria</taxon>
        <taxon>Canalipalpata</taxon>
        <taxon>Sabellida</taxon>
        <taxon>Siboglinidae</taxon>
        <taxon>Ridgeia</taxon>
    </lineage>
</organism>
<protein>
    <recommendedName>
        <fullName evidence="4">Sterile alpha motif domain-containing protein 5</fullName>
    </recommendedName>
</protein>
<feature type="domain" description="SAM" evidence="6">
    <location>
        <begin position="1"/>
        <end position="65"/>
    </location>
</feature>
<dbReference type="PANTHER" id="PTHR12301:SF8">
    <property type="entry name" value="STERILE ALPHA MOTIF DOMAIN-CONTAINING PROTEIN 5"/>
    <property type="match status" value="1"/>
</dbReference>
<name>A0AAD9NR61_RIDPI</name>
<gene>
    <name evidence="7" type="ORF">NP493_582g01033</name>
</gene>
<dbReference type="SMART" id="SM00454">
    <property type="entry name" value="SAM"/>
    <property type="match status" value="1"/>
</dbReference>
<accession>A0AAD9NR61</accession>
<dbReference type="InterPro" id="IPR001660">
    <property type="entry name" value="SAM"/>
</dbReference>
<dbReference type="PANTHER" id="PTHR12301">
    <property type="entry name" value="SAM-DOMAIN, SH3 AND NUCLEAR LOCALIZATION SIGNALS PROTEIN RELATED"/>
    <property type="match status" value="1"/>
</dbReference>
<dbReference type="SUPFAM" id="SSF47769">
    <property type="entry name" value="SAM/Pointed domain"/>
    <property type="match status" value="1"/>
</dbReference>
<dbReference type="Proteomes" id="UP001209878">
    <property type="component" value="Unassembled WGS sequence"/>
</dbReference>
<evidence type="ECO:0000259" key="6">
    <source>
        <dbReference type="PROSITE" id="PS50105"/>
    </source>
</evidence>
<evidence type="ECO:0000256" key="5">
    <source>
        <dbReference type="SAM" id="MobiDB-lite"/>
    </source>
</evidence>
<proteinExistence type="predicted"/>
<dbReference type="FunFam" id="1.10.150.50:FF:000055">
    <property type="entry name" value="Sterile alpha motif domain containing 5"/>
    <property type="match status" value="1"/>
</dbReference>
<evidence type="ECO:0000313" key="7">
    <source>
        <dbReference type="EMBL" id="KAK2177728.1"/>
    </source>
</evidence>
<evidence type="ECO:0000256" key="1">
    <source>
        <dbReference type="ARBA" id="ARBA00004496"/>
    </source>
</evidence>
<evidence type="ECO:0000313" key="8">
    <source>
        <dbReference type="Proteomes" id="UP001209878"/>
    </source>
</evidence>
<dbReference type="InterPro" id="IPR013761">
    <property type="entry name" value="SAM/pointed_sf"/>
</dbReference>
<dbReference type="InterPro" id="IPR051725">
    <property type="entry name" value="SAM-SH3_domain_protein"/>
</dbReference>
<keyword evidence="8" id="KW-1185">Reference proteome</keyword>
<dbReference type="EMBL" id="JAODUO010000582">
    <property type="protein sequence ID" value="KAK2177728.1"/>
    <property type="molecule type" value="Genomic_DNA"/>
</dbReference>
<dbReference type="PROSITE" id="PS50105">
    <property type="entry name" value="SAM_DOMAIN"/>
    <property type="match status" value="1"/>
</dbReference>
<evidence type="ECO:0000256" key="2">
    <source>
        <dbReference type="ARBA" id="ARBA00022490"/>
    </source>
</evidence>
<comment type="caution">
    <text evidence="7">The sequence shown here is derived from an EMBL/GenBank/DDBJ whole genome shotgun (WGS) entry which is preliminary data.</text>
</comment>
<dbReference type="Pfam" id="PF00536">
    <property type="entry name" value="SAM_1"/>
    <property type="match status" value="1"/>
</dbReference>
<evidence type="ECO:0000256" key="4">
    <source>
        <dbReference type="ARBA" id="ARBA00073398"/>
    </source>
</evidence>
<evidence type="ECO:0000256" key="3">
    <source>
        <dbReference type="ARBA" id="ARBA00065890"/>
    </source>
</evidence>
<dbReference type="Gene3D" id="1.10.150.50">
    <property type="entry name" value="Transcription Factor, Ets-1"/>
    <property type="match status" value="1"/>
</dbReference>
<dbReference type="GO" id="GO:0005737">
    <property type="term" value="C:cytoplasm"/>
    <property type="evidence" value="ECO:0007669"/>
    <property type="project" value="UniProtKB-SubCell"/>
</dbReference>
<comment type="subunit">
    <text evidence="3">Interacts promiscuously (via SAM domain) with EPHA5, EPHA6, EPHA7, EPHA8, EPHB1, EPHB2, EPHB3 and EPHB4 (via SAM domain) (in vitro).</text>
</comment>
<sequence length="158" mass="17584">MEGDIVGEWLRSLRLGHHLQAFLDNGYDDLEVCKQIGDPDLDAIGVHCPRDRDAVLEAVRVLREQGGSTVYFVLEEPRPRDDGASYGDYFYQPPPDISAASSRQDNGEDAKSVYPKLQLMAIVKDRLAQDNVDISKEPYTNKVSSVPVFCVRSRDGVG</sequence>
<reference evidence="7" key="1">
    <citation type="journal article" date="2023" name="Mol. Biol. Evol.">
        <title>Third-Generation Sequencing Reveals the Adaptive Role of the Epigenome in Three Deep-Sea Polychaetes.</title>
        <authorList>
            <person name="Perez M."/>
            <person name="Aroh O."/>
            <person name="Sun Y."/>
            <person name="Lan Y."/>
            <person name="Juniper S.K."/>
            <person name="Young C.R."/>
            <person name="Angers B."/>
            <person name="Qian P.Y."/>
        </authorList>
    </citation>
    <scope>NUCLEOTIDE SEQUENCE</scope>
    <source>
        <strain evidence="7">R07B-5</strain>
    </source>
</reference>
<keyword evidence="2" id="KW-0963">Cytoplasm</keyword>
<dbReference type="AlphaFoldDB" id="A0AAD9NR61"/>
<feature type="region of interest" description="Disordered" evidence="5">
    <location>
        <begin position="79"/>
        <end position="110"/>
    </location>
</feature>
<comment type="subcellular location">
    <subcellularLocation>
        <location evidence="1">Cytoplasm</location>
    </subcellularLocation>
</comment>